<dbReference type="InterPro" id="IPR023753">
    <property type="entry name" value="FAD/NAD-binding_dom"/>
</dbReference>
<dbReference type="Pfam" id="PF07992">
    <property type="entry name" value="Pyr_redox_2"/>
    <property type="match status" value="1"/>
</dbReference>
<organism evidence="9 10">
    <name type="scientific">Cohnella lupini</name>
    <dbReference type="NCBI Taxonomy" id="1294267"/>
    <lineage>
        <taxon>Bacteria</taxon>
        <taxon>Bacillati</taxon>
        <taxon>Bacillota</taxon>
        <taxon>Bacilli</taxon>
        <taxon>Bacillales</taxon>
        <taxon>Paenibacillaceae</taxon>
        <taxon>Cohnella</taxon>
    </lineage>
</organism>
<dbReference type="InterPro" id="IPR045024">
    <property type="entry name" value="NDH-2"/>
</dbReference>
<accession>A0A3D9I015</accession>
<reference evidence="9 10" key="1">
    <citation type="submission" date="2018-07" db="EMBL/GenBank/DDBJ databases">
        <title>Genomic Encyclopedia of Type Strains, Phase III (KMG-III): the genomes of soil and plant-associated and newly described type strains.</title>
        <authorList>
            <person name="Whitman W."/>
        </authorList>
    </citation>
    <scope>NUCLEOTIDE SEQUENCE [LARGE SCALE GENOMIC DNA]</scope>
    <source>
        <strain evidence="9 10">CECT 8236</strain>
    </source>
</reference>
<keyword evidence="3" id="KW-0285">Flavoprotein</keyword>
<evidence type="ECO:0000256" key="5">
    <source>
        <dbReference type="ARBA" id="ARBA00023002"/>
    </source>
</evidence>
<dbReference type="RefSeq" id="WP_115995380.1">
    <property type="nucleotide sequence ID" value="NZ_QRDY01000024.1"/>
</dbReference>
<feature type="domain" description="FAD/NAD(P)-binding" evidence="8">
    <location>
        <begin position="5"/>
        <end position="323"/>
    </location>
</feature>
<evidence type="ECO:0000256" key="6">
    <source>
        <dbReference type="ARBA" id="ARBA00023027"/>
    </source>
</evidence>
<evidence type="ECO:0000256" key="1">
    <source>
        <dbReference type="ARBA" id="ARBA00005272"/>
    </source>
</evidence>
<evidence type="ECO:0000313" key="10">
    <source>
        <dbReference type="Proteomes" id="UP000256869"/>
    </source>
</evidence>
<name>A0A3D9I015_9BACL</name>
<evidence type="ECO:0000256" key="7">
    <source>
        <dbReference type="ARBA" id="ARBA00047599"/>
    </source>
</evidence>
<dbReference type="InterPro" id="IPR036188">
    <property type="entry name" value="FAD/NAD-bd_sf"/>
</dbReference>
<keyword evidence="10" id="KW-1185">Reference proteome</keyword>
<dbReference type="Gene3D" id="3.50.50.100">
    <property type="match status" value="1"/>
</dbReference>
<comment type="caution">
    <text evidence="9">The sequence shown here is derived from an EMBL/GenBank/DDBJ whole genome shotgun (WGS) entry which is preliminary data.</text>
</comment>
<dbReference type="GO" id="GO:0050136">
    <property type="term" value="F:NADH dehydrogenase (quinone) (non-electrogenic) activity"/>
    <property type="evidence" value="ECO:0007669"/>
    <property type="project" value="UniProtKB-EC"/>
</dbReference>
<dbReference type="OrthoDB" id="2641866at2"/>
<dbReference type="Proteomes" id="UP000256869">
    <property type="component" value="Unassembled WGS sequence"/>
</dbReference>
<dbReference type="PANTHER" id="PTHR43706:SF47">
    <property type="entry name" value="EXTERNAL NADH-UBIQUINONE OXIDOREDUCTASE 1, MITOCHONDRIAL-RELATED"/>
    <property type="match status" value="1"/>
</dbReference>
<gene>
    <name evidence="9" type="ORF">DFP95_12432</name>
</gene>
<dbReference type="PRINTS" id="PR00368">
    <property type="entry name" value="FADPNR"/>
</dbReference>
<dbReference type="PANTHER" id="PTHR43706">
    <property type="entry name" value="NADH DEHYDROGENASE"/>
    <property type="match status" value="1"/>
</dbReference>
<dbReference type="AlphaFoldDB" id="A0A3D9I015"/>
<dbReference type="EC" id="1.6.5.9" evidence="2"/>
<evidence type="ECO:0000256" key="3">
    <source>
        <dbReference type="ARBA" id="ARBA00022630"/>
    </source>
</evidence>
<comment type="catalytic activity">
    <reaction evidence="7">
        <text>a quinone + NADH + H(+) = a quinol + NAD(+)</text>
        <dbReference type="Rhea" id="RHEA:46160"/>
        <dbReference type="ChEBI" id="CHEBI:15378"/>
        <dbReference type="ChEBI" id="CHEBI:24646"/>
        <dbReference type="ChEBI" id="CHEBI:57540"/>
        <dbReference type="ChEBI" id="CHEBI:57945"/>
        <dbReference type="ChEBI" id="CHEBI:132124"/>
        <dbReference type="EC" id="1.6.5.9"/>
    </reaction>
</comment>
<keyword evidence="6" id="KW-0520">NAD</keyword>
<evidence type="ECO:0000256" key="2">
    <source>
        <dbReference type="ARBA" id="ARBA00012637"/>
    </source>
</evidence>
<evidence type="ECO:0000259" key="8">
    <source>
        <dbReference type="Pfam" id="PF07992"/>
    </source>
</evidence>
<dbReference type="EMBL" id="QRDY01000024">
    <property type="protein sequence ID" value="RED54506.1"/>
    <property type="molecule type" value="Genomic_DNA"/>
</dbReference>
<comment type="similarity">
    <text evidence="1">Belongs to the NADH dehydrogenase family.</text>
</comment>
<sequence>MKTFTCVVVGAGYAGIHAVKTIRKSLGDKINDKSLRIILIDKQSYHLRKVLMFRPAAGDHDIKLPLSNVFPEGVQFLQGSVTSIETTTRSLSYTDESGASQGLDYDILVMAVGSVIRSADPSQGGISLTGLAAATSIRETWQTNLRLAASEKSDEVRKRLMTVAIAGAGISGIETSAELAHAMREEARNLRMNPDDVKVLLLNSQTRLFTEGPPRMGRKLEKVLAEGGVTVLHGRKAIREKDGILSLDGGSNIPVGLCVWTLGLVPNPMIRHLGLPVTAEGQLVVDSSYRAAGAPGVYAIGDCARILDPTNGKADRMTCKEATGQAARLGKIVAADVNGSPAPAHSAYMDFFCVGLGPDKGMIWTRQWGLDIIIAGKLGWKIRQFTWNIASLLKS</sequence>
<protein>
    <recommendedName>
        <fullName evidence="2">NADH:ubiquinone reductase (non-electrogenic)</fullName>
        <ecNumber evidence="2">1.6.5.9</ecNumber>
    </recommendedName>
</protein>
<keyword evidence="4" id="KW-0274">FAD</keyword>
<evidence type="ECO:0000313" key="9">
    <source>
        <dbReference type="EMBL" id="RED54506.1"/>
    </source>
</evidence>
<keyword evidence="5" id="KW-0560">Oxidoreductase</keyword>
<dbReference type="SUPFAM" id="SSF51905">
    <property type="entry name" value="FAD/NAD(P)-binding domain"/>
    <property type="match status" value="1"/>
</dbReference>
<proteinExistence type="inferred from homology"/>
<evidence type="ECO:0000256" key="4">
    <source>
        <dbReference type="ARBA" id="ARBA00022827"/>
    </source>
</evidence>